<dbReference type="PANTHER" id="PTHR46568">
    <property type="entry name" value="ALKYLDIHYDROXYACETONEPHOSPHATE SYNTHASE, PEROXISOMAL"/>
    <property type="match status" value="1"/>
</dbReference>
<feature type="binding site" evidence="5">
    <location>
        <position position="396"/>
    </location>
    <ligand>
        <name>substrate</name>
    </ligand>
</feature>
<evidence type="ECO:0000259" key="8">
    <source>
        <dbReference type="PROSITE" id="PS51387"/>
    </source>
</evidence>
<name>A0A380WAI1_AFIFE</name>
<dbReference type="InterPro" id="IPR006094">
    <property type="entry name" value="Oxid_FAD_bind_N"/>
</dbReference>
<evidence type="ECO:0000256" key="1">
    <source>
        <dbReference type="ARBA" id="ARBA00008000"/>
    </source>
</evidence>
<dbReference type="PANTHER" id="PTHR46568:SF1">
    <property type="entry name" value="ALKYLDIHYDROXYACETONEPHOSPHATE SYNTHASE, PEROXISOMAL"/>
    <property type="match status" value="1"/>
</dbReference>
<dbReference type="InterPro" id="IPR016171">
    <property type="entry name" value="Vanillyl_alc_oxidase_C-sub2"/>
</dbReference>
<sequence>MNKMHGGLQERRRKFYGWGYEGDEVSPTEIAEFEKAWTELLGVGDFSAVPFPTLESVTIRDSRVKVPAALQNICTTDKYDRLYHTYGAGTVDVAYAVRGEFRNPPDAVAYPRTEQDIVDIYRWCENDSLAAIPYGGGTSVVGGVNPPTYDRYRGVVSIDMKYFDKVLEIDHASQSARIQAGVLGPSLERQLKSSGLTMRFFLQAWEFSSLGGWIATRAAGHFATVYTQIDDHVQSLKVVTPSGNIESRRFPASGSGPNPDRLFLGSEGALGIITEAWVRLHKRPTFRQMVSVRFSDYDKAVEATRVISQSGLYPASARLVEREEAAYTGSSDGTYDILVLGFESADHPVDVWMNRALEICGDHGGTWDASVLKGDANADSSAKSWRDKFLRGPYLREYAIARGVMRETMETCVTWGQFARMREHVRAETLRAIREVTGRPGSVTCRFTHIYPDGPAPYFTWYAYGDKARIPEQYMAIKKIAETAMVDAGGTTTHHHALGRDHRPWYDKERPELFCSAMKAAKHTFDPKAILNPGVLFDPS</sequence>
<evidence type="ECO:0000256" key="5">
    <source>
        <dbReference type="PIRSR" id="PIRSR625650-2"/>
    </source>
</evidence>
<dbReference type="InterPro" id="IPR016169">
    <property type="entry name" value="FAD-bd_PCMH_sub2"/>
</dbReference>
<dbReference type="OrthoDB" id="9811557at2"/>
<feature type="binding site" evidence="6">
    <location>
        <begin position="267"/>
        <end position="273"/>
    </location>
    <ligand>
        <name>FAD</name>
        <dbReference type="ChEBI" id="CHEBI:57692"/>
    </ligand>
</feature>
<accession>A0A380WAI1</accession>
<dbReference type="GO" id="GO:0008609">
    <property type="term" value="F:alkylglycerone-phosphate synthase activity"/>
    <property type="evidence" value="ECO:0007669"/>
    <property type="project" value="InterPro"/>
</dbReference>
<dbReference type="AlphaFoldDB" id="A0A380WAI1"/>
<dbReference type="Proteomes" id="UP000254343">
    <property type="component" value="Unassembled WGS sequence"/>
</dbReference>
<evidence type="ECO:0000256" key="7">
    <source>
        <dbReference type="PIRSR" id="PIRSR625650-4"/>
    </source>
</evidence>
<dbReference type="Pfam" id="PF01565">
    <property type="entry name" value="FAD_binding_4"/>
    <property type="match status" value="1"/>
</dbReference>
<dbReference type="InterPro" id="IPR016164">
    <property type="entry name" value="FAD-linked_Oxase-like_C"/>
</dbReference>
<evidence type="ECO:0000313" key="10">
    <source>
        <dbReference type="Proteomes" id="UP000254343"/>
    </source>
</evidence>
<comment type="cofactor">
    <cofactor evidence="6">
        <name>FAD</name>
        <dbReference type="ChEBI" id="CHEBI:57692"/>
    </cofactor>
</comment>
<feature type="domain" description="FAD-binding PCMH-type" evidence="8">
    <location>
        <begin position="101"/>
        <end position="283"/>
    </location>
</feature>
<dbReference type="SUPFAM" id="SSF56176">
    <property type="entry name" value="FAD-binding/transporter-associated domain-like"/>
    <property type="match status" value="1"/>
</dbReference>
<dbReference type="SUPFAM" id="SSF55103">
    <property type="entry name" value="FAD-linked oxidases, C-terminal domain"/>
    <property type="match status" value="1"/>
</dbReference>
<dbReference type="Gene3D" id="3.30.465.10">
    <property type="match status" value="1"/>
</dbReference>
<organism evidence="9 10">
    <name type="scientific">Afipia felis</name>
    <name type="common">Cat scratch disease bacillus</name>
    <dbReference type="NCBI Taxonomy" id="1035"/>
    <lineage>
        <taxon>Bacteria</taxon>
        <taxon>Pseudomonadati</taxon>
        <taxon>Pseudomonadota</taxon>
        <taxon>Alphaproteobacteria</taxon>
        <taxon>Hyphomicrobiales</taxon>
        <taxon>Nitrobacteraceae</taxon>
        <taxon>Afipia</taxon>
    </lineage>
</organism>
<evidence type="ECO:0000313" key="9">
    <source>
        <dbReference type="EMBL" id="SUU85984.1"/>
    </source>
</evidence>
<dbReference type="PROSITE" id="PS51387">
    <property type="entry name" value="FAD_PCMH"/>
    <property type="match status" value="1"/>
</dbReference>
<dbReference type="InterPro" id="IPR036318">
    <property type="entry name" value="FAD-bd_PCMH-like_sf"/>
</dbReference>
<dbReference type="EC" id="1.-.-.-" evidence="9"/>
<feature type="site" description="Important for enzyme activity" evidence="7">
    <location>
        <position position="318"/>
    </location>
</feature>
<protein>
    <submittedName>
        <fullName evidence="9">Uncharacterized FAD-linked oxidoreductase Rv2280</fullName>
        <ecNumber evidence="9">1.-.-.-</ecNumber>
    </submittedName>
</protein>
<reference evidence="9 10" key="1">
    <citation type="submission" date="2018-06" db="EMBL/GenBank/DDBJ databases">
        <authorList>
            <consortium name="Pathogen Informatics"/>
            <person name="Doyle S."/>
        </authorList>
    </citation>
    <scope>NUCLEOTIDE SEQUENCE [LARGE SCALE GENOMIC DNA]</scope>
    <source>
        <strain evidence="9 10">NCTC12722</strain>
    </source>
</reference>
<keyword evidence="9" id="KW-0560">Oxidoreductase</keyword>
<keyword evidence="3 6" id="KW-0274">FAD</keyword>
<dbReference type="Gene3D" id="3.40.462.40">
    <property type="entry name" value="FAD-linked oxidase, cap domain/gating helix"/>
    <property type="match status" value="1"/>
</dbReference>
<evidence type="ECO:0000256" key="3">
    <source>
        <dbReference type="ARBA" id="ARBA00022827"/>
    </source>
</evidence>
<evidence type="ECO:0000256" key="4">
    <source>
        <dbReference type="PIRSR" id="PIRSR625650-1"/>
    </source>
</evidence>
<dbReference type="EMBL" id="UIGB01000001">
    <property type="protein sequence ID" value="SUU85984.1"/>
    <property type="molecule type" value="Genomic_DNA"/>
</dbReference>
<feature type="binding site" evidence="6">
    <location>
        <begin position="133"/>
        <end position="139"/>
    </location>
    <ligand>
        <name>FAD</name>
        <dbReference type="ChEBI" id="CHEBI:57692"/>
    </ligand>
</feature>
<dbReference type="Gene3D" id="1.10.45.10">
    <property type="entry name" value="Vanillyl-alcohol Oxidase, Chain A, domain 4"/>
    <property type="match status" value="1"/>
</dbReference>
<dbReference type="GO" id="GO:0008610">
    <property type="term" value="P:lipid biosynthetic process"/>
    <property type="evidence" value="ECO:0007669"/>
    <property type="project" value="InterPro"/>
</dbReference>
<proteinExistence type="inferred from homology"/>
<dbReference type="InterPro" id="IPR004113">
    <property type="entry name" value="FAD-bd_oxidored_4_C"/>
</dbReference>
<dbReference type="RefSeq" id="WP_002716811.1">
    <property type="nucleotide sequence ID" value="NZ_UFSI01000001.1"/>
</dbReference>
<dbReference type="InterPro" id="IPR025650">
    <property type="entry name" value="Alkyl-DHAP_Synthase"/>
</dbReference>
<keyword evidence="2" id="KW-0285">Flavoprotein</keyword>
<dbReference type="Pfam" id="PF02913">
    <property type="entry name" value="FAD-oxidase_C"/>
    <property type="match status" value="1"/>
</dbReference>
<evidence type="ECO:0000256" key="2">
    <source>
        <dbReference type="ARBA" id="ARBA00022630"/>
    </source>
</evidence>
<evidence type="ECO:0000256" key="6">
    <source>
        <dbReference type="PIRSR" id="PIRSR625650-3"/>
    </source>
</evidence>
<dbReference type="GO" id="GO:0016491">
    <property type="term" value="F:oxidoreductase activity"/>
    <property type="evidence" value="ECO:0007669"/>
    <property type="project" value="UniProtKB-KW"/>
</dbReference>
<feature type="active site" description="Proton donor/acceptor" evidence="4">
    <location>
        <position position="458"/>
    </location>
</feature>
<comment type="similarity">
    <text evidence="1">Belongs to the FAD-binding oxidoreductase/transferase type 4 family.</text>
</comment>
<dbReference type="InterPro" id="IPR016166">
    <property type="entry name" value="FAD-bd_PCMH"/>
</dbReference>
<dbReference type="GO" id="GO:0071949">
    <property type="term" value="F:FAD binding"/>
    <property type="evidence" value="ECO:0007669"/>
    <property type="project" value="InterPro"/>
</dbReference>
<gene>
    <name evidence="9" type="ORF">NCTC12722_03202</name>
</gene>